<dbReference type="GO" id="GO:0000974">
    <property type="term" value="C:Prp19 complex"/>
    <property type="evidence" value="ECO:0007669"/>
    <property type="project" value="TreeGrafter"/>
</dbReference>
<accession>A0A194S7H7</accession>
<evidence type="ECO:0000256" key="9">
    <source>
        <dbReference type="ARBA" id="ARBA00023187"/>
    </source>
</evidence>
<dbReference type="Pfam" id="PF16131">
    <property type="entry name" value="Torus"/>
    <property type="match status" value="1"/>
</dbReference>
<dbReference type="RefSeq" id="XP_018272494.1">
    <property type="nucleotide sequence ID" value="XM_018413254.1"/>
</dbReference>
<dbReference type="PANTHER" id="PTHR14089:SF2">
    <property type="entry name" value="PRE-MRNA-SPLICING FACTOR CWC2"/>
    <property type="match status" value="1"/>
</dbReference>
<dbReference type="InterPro" id="IPR035979">
    <property type="entry name" value="RBD_domain_sf"/>
</dbReference>
<dbReference type="EMBL" id="KQ474076">
    <property type="protein sequence ID" value="KPV76445.1"/>
    <property type="molecule type" value="Genomic_DNA"/>
</dbReference>
<feature type="zinc finger region" description="C3H1-type" evidence="13">
    <location>
        <begin position="68"/>
        <end position="95"/>
    </location>
</feature>
<keyword evidence="10" id="KW-0539">Nucleus</keyword>
<evidence type="ECO:0000313" key="18">
    <source>
        <dbReference type="Proteomes" id="UP000053890"/>
    </source>
</evidence>
<protein>
    <recommendedName>
        <fullName evidence="19">Pre-mRNA-splicing factor CWC2</fullName>
    </recommendedName>
</protein>
<keyword evidence="8 12" id="KW-0694">RNA-binding</keyword>
<evidence type="ECO:0000259" key="16">
    <source>
        <dbReference type="PROSITE" id="PS50103"/>
    </source>
</evidence>
<dbReference type="AlphaFoldDB" id="A0A194S7H7"/>
<evidence type="ECO:0000256" key="13">
    <source>
        <dbReference type="PROSITE-ProRule" id="PRU00723"/>
    </source>
</evidence>
<keyword evidence="4 13" id="KW-0479">Metal-binding</keyword>
<feature type="compositionally biased region" description="Low complexity" evidence="14">
    <location>
        <begin position="299"/>
        <end position="323"/>
    </location>
</feature>
<evidence type="ECO:0000256" key="2">
    <source>
        <dbReference type="ARBA" id="ARBA00008024"/>
    </source>
</evidence>
<dbReference type="GO" id="GO:0008380">
    <property type="term" value="P:RNA splicing"/>
    <property type="evidence" value="ECO:0007669"/>
    <property type="project" value="UniProtKB-KW"/>
</dbReference>
<dbReference type="GO" id="GO:0071007">
    <property type="term" value="C:U2-type catalytic step 2 spliceosome"/>
    <property type="evidence" value="ECO:0007669"/>
    <property type="project" value="TreeGrafter"/>
</dbReference>
<dbReference type="InterPro" id="IPR000504">
    <property type="entry name" value="RRM_dom"/>
</dbReference>
<evidence type="ECO:0000256" key="4">
    <source>
        <dbReference type="ARBA" id="ARBA00022723"/>
    </source>
</evidence>
<comment type="similarity">
    <text evidence="2">Belongs to the RRM CWC2 family.</text>
</comment>
<keyword evidence="9" id="KW-0508">mRNA splicing</keyword>
<feature type="region of interest" description="Disordered" evidence="14">
    <location>
        <begin position="248"/>
        <end position="340"/>
    </location>
</feature>
<dbReference type="PROSITE" id="PS50102">
    <property type="entry name" value="RRM"/>
    <property type="match status" value="1"/>
</dbReference>
<dbReference type="InterPro" id="IPR036855">
    <property type="entry name" value="Znf_CCCH_sf"/>
</dbReference>
<dbReference type="GO" id="GO:0071006">
    <property type="term" value="C:U2-type catalytic step 1 spliceosome"/>
    <property type="evidence" value="ECO:0007669"/>
    <property type="project" value="TreeGrafter"/>
</dbReference>
<keyword evidence="3" id="KW-0507">mRNA processing</keyword>
<evidence type="ECO:0000256" key="10">
    <source>
        <dbReference type="ARBA" id="ARBA00023242"/>
    </source>
</evidence>
<name>A0A194S7H7_RHOGW</name>
<evidence type="ECO:0000256" key="14">
    <source>
        <dbReference type="SAM" id="MobiDB-lite"/>
    </source>
</evidence>
<evidence type="ECO:0000256" key="7">
    <source>
        <dbReference type="ARBA" id="ARBA00022833"/>
    </source>
</evidence>
<feature type="compositionally biased region" description="Pro residues" evidence="14">
    <location>
        <begin position="324"/>
        <end position="338"/>
    </location>
</feature>
<dbReference type="InterPro" id="IPR034181">
    <property type="entry name" value="Cwc2_RRM"/>
</dbReference>
<feature type="domain" description="C3H1-type" evidence="16">
    <location>
        <begin position="68"/>
        <end position="95"/>
    </location>
</feature>
<dbReference type="GO" id="GO:0008270">
    <property type="term" value="F:zinc ion binding"/>
    <property type="evidence" value="ECO:0007669"/>
    <property type="project" value="UniProtKB-KW"/>
</dbReference>
<evidence type="ECO:0000256" key="1">
    <source>
        <dbReference type="ARBA" id="ARBA00004123"/>
    </source>
</evidence>
<dbReference type="PROSITE" id="PS50103">
    <property type="entry name" value="ZF_C3H1"/>
    <property type="match status" value="1"/>
</dbReference>
<dbReference type="InterPro" id="IPR012677">
    <property type="entry name" value="Nucleotide-bd_a/b_plait_sf"/>
</dbReference>
<dbReference type="OrthoDB" id="10251848at2759"/>
<dbReference type="Pfam" id="PF00076">
    <property type="entry name" value="RRM_1"/>
    <property type="match status" value="1"/>
</dbReference>
<feature type="compositionally biased region" description="Low complexity" evidence="14">
    <location>
        <begin position="262"/>
        <end position="272"/>
    </location>
</feature>
<dbReference type="GO" id="GO:0017070">
    <property type="term" value="F:U6 snRNA binding"/>
    <property type="evidence" value="ECO:0007669"/>
    <property type="project" value="TreeGrafter"/>
</dbReference>
<keyword evidence="7 13" id="KW-0862">Zinc</keyword>
<dbReference type="GO" id="GO:0036002">
    <property type="term" value="F:pre-mRNA binding"/>
    <property type="evidence" value="ECO:0007669"/>
    <property type="project" value="TreeGrafter"/>
</dbReference>
<keyword evidence="18" id="KW-1185">Reference proteome</keyword>
<comment type="subcellular location">
    <subcellularLocation>
        <location evidence="1">Nucleus</location>
    </subcellularLocation>
</comment>
<dbReference type="Proteomes" id="UP000053890">
    <property type="component" value="Unassembled WGS sequence"/>
</dbReference>
<dbReference type="Gene3D" id="3.30.70.330">
    <property type="match status" value="1"/>
</dbReference>
<keyword evidence="11" id="KW-0131">Cell cycle</keyword>
<evidence type="ECO:0000256" key="11">
    <source>
        <dbReference type="ARBA" id="ARBA00023306"/>
    </source>
</evidence>
<evidence type="ECO:0000313" key="17">
    <source>
        <dbReference type="EMBL" id="KPV76445.1"/>
    </source>
</evidence>
<evidence type="ECO:0000256" key="3">
    <source>
        <dbReference type="ARBA" id="ARBA00022664"/>
    </source>
</evidence>
<dbReference type="SUPFAM" id="SSF90229">
    <property type="entry name" value="CCCH zinc finger"/>
    <property type="match status" value="1"/>
</dbReference>
<dbReference type="GO" id="GO:0006397">
    <property type="term" value="P:mRNA processing"/>
    <property type="evidence" value="ECO:0007669"/>
    <property type="project" value="UniProtKB-KW"/>
</dbReference>
<dbReference type="InterPro" id="IPR039171">
    <property type="entry name" value="Cwc2/Slt11"/>
</dbReference>
<evidence type="ECO:0000256" key="12">
    <source>
        <dbReference type="PROSITE-ProRule" id="PRU00176"/>
    </source>
</evidence>
<evidence type="ECO:0000259" key="15">
    <source>
        <dbReference type="PROSITE" id="PS50102"/>
    </source>
</evidence>
<dbReference type="SUPFAM" id="SSF54928">
    <property type="entry name" value="RNA-binding domain, RBD"/>
    <property type="match status" value="1"/>
</dbReference>
<organism evidence="17 18">
    <name type="scientific">Rhodotorula graminis (strain WP1)</name>
    <dbReference type="NCBI Taxonomy" id="578459"/>
    <lineage>
        <taxon>Eukaryota</taxon>
        <taxon>Fungi</taxon>
        <taxon>Dikarya</taxon>
        <taxon>Basidiomycota</taxon>
        <taxon>Pucciniomycotina</taxon>
        <taxon>Microbotryomycetes</taxon>
        <taxon>Sporidiobolales</taxon>
        <taxon>Sporidiobolaceae</taxon>
        <taxon>Rhodotorula</taxon>
    </lineage>
</organism>
<keyword evidence="5" id="KW-0747">Spliceosome</keyword>
<dbReference type="GeneID" id="28973703"/>
<evidence type="ECO:0000256" key="6">
    <source>
        <dbReference type="ARBA" id="ARBA00022771"/>
    </source>
</evidence>
<dbReference type="FunFam" id="3.30.70.330:FF:000249">
    <property type="entry name" value="Pre-mRNA-splicing factor CWC2, variant"/>
    <property type="match status" value="1"/>
</dbReference>
<reference evidence="17 18" key="1">
    <citation type="journal article" date="2015" name="Front. Microbiol.">
        <title>Genome sequence of the plant growth promoting endophytic yeast Rhodotorula graminis WP1.</title>
        <authorList>
            <person name="Firrincieli A."/>
            <person name="Otillar R."/>
            <person name="Salamov A."/>
            <person name="Schmutz J."/>
            <person name="Khan Z."/>
            <person name="Redman R.S."/>
            <person name="Fleck N.D."/>
            <person name="Lindquist E."/>
            <person name="Grigoriev I.V."/>
            <person name="Doty S.L."/>
        </authorList>
    </citation>
    <scope>NUCLEOTIDE SEQUENCE [LARGE SCALE GENOMIC DNA]</scope>
    <source>
        <strain evidence="17 18">WP1</strain>
    </source>
</reference>
<dbReference type="InterPro" id="IPR000571">
    <property type="entry name" value="Znf_CCCH"/>
</dbReference>
<dbReference type="InterPro" id="IPR032297">
    <property type="entry name" value="Torus"/>
</dbReference>
<proteinExistence type="inferred from homology"/>
<dbReference type="PANTHER" id="PTHR14089">
    <property type="entry name" value="PRE-MRNA-SPLICING FACTOR RBM22"/>
    <property type="match status" value="1"/>
</dbReference>
<dbReference type="OMA" id="RETRCDI"/>
<evidence type="ECO:0008006" key="19">
    <source>
        <dbReference type="Google" id="ProtNLM"/>
    </source>
</evidence>
<keyword evidence="6 13" id="KW-0863">Zinc-finger</keyword>
<dbReference type="SMART" id="SM00360">
    <property type="entry name" value="RRM"/>
    <property type="match status" value="1"/>
</dbReference>
<sequence length="405" mass="43570">MVKRKPARKQVEEGQIEPRVVEQTGQTYNLWYHKWAGGDKYDAMGLQEKAKTRVNIKRDAGYTRADGSGNKYICLYFARGCCPKGVECTYLHRLPPPQHVLPDASLDVFGREKHSGYRDDMGGVGSFNRQNRTLYIGRIKETRQTADVVEEHFSEFGEIERIKILSNRGVAFVTYPNELNAQFAKEAMMHQSLEGDEVLNVRWATEDPNPAAKRAEHRRVVAQGEKGITQVLDPEFVQRVRELDELEGRVGPREIEGEGEEAQAQAQGRLEAPQPQGAHEAGDEVDDEGAGRARKRARVAAAAPEAPPAAATVVEAQARAVGGAPPPPPPAAPGPAPAPGLASGILSAHAVDSLRYMAHLRQQKQGPAAGAGASAAGVGAQAAVKAKPVVGLGALAAYGSDDESD</sequence>
<feature type="domain" description="RRM" evidence="15">
    <location>
        <begin position="132"/>
        <end position="206"/>
    </location>
</feature>
<dbReference type="CDD" id="cd12360">
    <property type="entry name" value="RRM_cwf2"/>
    <property type="match status" value="1"/>
</dbReference>
<dbReference type="STRING" id="578459.A0A194S7H7"/>
<evidence type="ECO:0000256" key="5">
    <source>
        <dbReference type="ARBA" id="ARBA00022728"/>
    </source>
</evidence>
<evidence type="ECO:0000256" key="8">
    <source>
        <dbReference type="ARBA" id="ARBA00022884"/>
    </source>
</evidence>
<gene>
    <name evidence="17" type="ORF">RHOBADRAFT_35091</name>
</gene>